<sequence length="82" mass="9170">MALSPEVREDTHGQVDWVTTPNRQPTICVVCRDAGLESSAFFLFPGNRAQEVVKIAKFMVLGSGLSNVGNFRFLGSFIVWWH</sequence>
<comment type="caution">
    <text evidence="1">The sequence shown here is derived from an EMBL/GenBank/DDBJ whole genome shotgun (WGS) entry which is preliminary data.</text>
</comment>
<protein>
    <submittedName>
        <fullName evidence="1">Uncharacterized protein</fullName>
    </submittedName>
</protein>
<proteinExistence type="predicted"/>
<evidence type="ECO:0000313" key="2">
    <source>
        <dbReference type="Proteomes" id="UP000315471"/>
    </source>
</evidence>
<gene>
    <name evidence="1" type="ORF">Q31b_42440</name>
</gene>
<accession>A0A5C6DWF3</accession>
<organism evidence="1 2">
    <name type="scientific">Novipirellula aureliae</name>
    <dbReference type="NCBI Taxonomy" id="2527966"/>
    <lineage>
        <taxon>Bacteria</taxon>
        <taxon>Pseudomonadati</taxon>
        <taxon>Planctomycetota</taxon>
        <taxon>Planctomycetia</taxon>
        <taxon>Pirellulales</taxon>
        <taxon>Pirellulaceae</taxon>
        <taxon>Novipirellula</taxon>
    </lineage>
</organism>
<dbReference type="AlphaFoldDB" id="A0A5C6DWF3"/>
<dbReference type="Proteomes" id="UP000315471">
    <property type="component" value="Unassembled WGS sequence"/>
</dbReference>
<evidence type="ECO:0000313" key="1">
    <source>
        <dbReference type="EMBL" id="TWU39159.1"/>
    </source>
</evidence>
<name>A0A5C6DWF3_9BACT</name>
<dbReference type="EMBL" id="SJPY01000006">
    <property type="protein sequence ID" value="TWU39159.1"/>
    <property type="molecule type" value="Genomic_DNA"/>
</dbReference>
<keyword evidence="2" id="KW-1185">Reference proteome</keyword>
<reference evidence="1 2" key="1">
    <citation type="submission" date="2019-02" db="EMBL/GenBank/DDBJ databases">
        <title>Deep-cultivation of Planctomycetes and their phenomic and genomic characterization uncovers novel biology.</title>
        <authorList>
            <person name="Wiegand S."/>
            <person name="Jogler M."/>
            <person name="Boedeker C."/>
            <person name="Pinto D."/>
            <person name="Vollmers J."/>
            <person name="Rivas-Marin E."/>
            <person name="Kohn T."/>
            <person name="Peeters S.H."/>
            <person name="Heuer A."/>
            <person name="Rast P."/>
            <person name="Oberbeckmann S."/>
            <person name="Bunk B."/>
            <person name="Jeske O."/>
            <person name="Meyerdierks A."/>
            <person name="Storesund J.E."/>
            <person name="Kallscheuer N."/>
            <person name="Luecker S."/>
            <person name="Lage O.M."/>
            <person name="Pohl T."/>
            <person name="Merkel B.J."/>
            <person name="Hornburger P."/>
            <person name="Mueller R.-W."/>
            <person name="Bruemmer F."/>
            <person name="Labrenz M."/>
            <person name="Spormann A.M."/>
            <person name="Op Den Camp H."/>
            <person name="Overmann J."/>
            <person name="Amann R."/>
            <person name="Jetten M.S.M."/>
            <person name="Mascher T."/>
            <person name="Medema M.H."/>
            <person name="Devos D.P."/>
            <person name="Kaster A.-K."/>
            <person name="Ovreas L."/>
            <person name="Rohde M."/>
            <person name="Galperin M.Y."/>
            <person name="Jogler C."/>
        </authorList>
    </citation>
    <scope>NUCLEOTIDE SEQUENCE [LARGE SCALE GENOMIC DNA]</scope>
    <source>
        <strain evidence="1 2">Q31b</strain>
    </source>
</reference>